<sequence>MNIPRKNRAALTLGLICALSVSCAAWATQPLSSAALPIPATPPDPRWTLIWQDEFGGAAGSQPDERIWNYDYGNADANGWGNEELQFYTRDVANVRLDGQGHLEIRALKNTADLACWNGDPCAYTSARLTTKNKVTFTNGRIEARIQMPPGAGYWPAFWSLGQNGKWPDGGEIDIMEWLGREPNTVYGTLHGPGYSGAQGISKNKTLGRAASDGYHTFAIIKRPREIVWLLDGVPYHRVTPDDLPADRAWVFGQPFYLLLNLAVGGQWPGPPNASTVFPGVMNVDYVRVWQENATP</sequence>
<dbReference type="CDD" id="cd08023">
    <property type="entry name" value="GH16_laminarinase_like"/>
    <property type="match status" value="1"/>
</dbReference>
<feature type="signal peptide" evidence="2">
    <location>
        <begin position="1"/>
        <end position="27"/>
    </location>
</feature>
<dbReference type="eggNOG" id="COG2273">
    <property type="taxonomic scope" value="Bacteria"/>
</dbReference>
<evidence type="ECO:0000259" key="3">
    <source>
        <dbReference type="PROSITE" id="PS51762"/>
    </source>
</evidence>
<dbReference type="RefSeq" id="WP_075836184.1">
    <property type="nucleotide sequence ID" value="NZ_MSTI01000155.1"/>
</dbReference>
<feature type="chain" id="PRO_5010575942" evidence="2">
    <location>
        <begin position="28"/>
        <end position="296"/>
    </location>
</feature>
<protein>
    <submittedName>
        <fullName evidence="4">Secreted hydrolase</fullName>
    </submittedName>
</protein>
<organism evidence="4 5">
    <name type="scientific">Deinococcus marmoris</name>
    <dbReference type="NCBI Taxonomy" id="249408"/>
    <lineage>
        <taxon>Bacteria</taxon>
        <taxon>Thermotogati</taxon>
        <taxon>Deinococcota</taxon>
        <taxon>Deinococci</taxon>
        <taxon>Deinococcales</taxon>
        <taxon>Deinococcaceae</taxon>
        <taxon>Deinococcus</taxon>
    </lineage>
</organism>
<dbReference type="PROSITE" id="PS51762">
    <property type="entry name" value="GH16_2"/>
    <property type="match status" value="1"/>
</dbReference>
<keyword evidence="4" id="KW-0378">Hydrolase</keyword>
<keyword evidence="2" id="KW-0732">Signal</keyword>
<keyword evidence="5" id="KW-1185">Reference proteome</keyword>
<evidence type="ECO:0000313" key="5">
    <source>
        <dbReference type="Proteomes" id="UP000186607"/>
    </source>
</evidence>
<dbReference type="EMBL" id="MSTI01000155">
    <property type="protein sequence ID" value="OLV16094.1"/>
    <property type="molecule type" value="Genomic_DNA"/>
</dbReference>
<dbReference type="PROSITE" id="PS51257">
    <property type="entry name" value="PROKAR_LIPOPROTEIN"/>
    <property type="match status" value="1"/>
</dbReference>
<dbReference type="InterPro" id="IPR000757">
    <property type="entry name" value="Beta-glucanase-like"/>
</dbReference>
<dbReference type="AlphaFoldDB" id="A0A1U7NT43"/>
<dbReference type="InterPro" id="IPR013320">
    <property type="entry name" value="ConA-like_dom_sf"/>
</dbReference>
<gene>
    <name evidence="4" type="ORF">BOO71_0012961</name>
</gene>
<comment type="caution">
    <text evidence="4">The sequence shown here is derived from an EMBL/GenBank/DDBJ whole genome shotgun (WGS) entry which is preliminary data.</text>
</comment>
<proteinExistence type="inferred from homology"/>
<dbReference type="STRING" id="249408.BOO71_0012961"/>
<dbReference type="Gene3D" id="2.60.120.200">
    <property type="match status" value="1"/>
</dbReference>
<dbReference type="Proteomes" id="UP000186607">
    <property type="component" value="Unassembled WGS sequence"/>
</dbReference>
<dbReference type="PANTHER" id="PTHR10963">
    <property type="entry name" value="GLYCOSYL HYDROLASE-RELATED"/>
    <property type="match status" value="1"/>
</dbReference>
<feature type="domain" description="GH16" evidence="3">
    <location>
        <begin position="31"/>
        <end position="295"/>
    </location>
</feature>
<dbReference type="OrthoDB" id="9809583at2"/>
<evidence type="ECO:0000256" key="1">
    <source>
        <dbReference type="ARBA" id="ARBA00006865"/>
    </source>
</evidence>
<dbReference type="PANTHER" id="PTHR10963:SF55">
    <property type="entry name" value="GLYCOSIDE HYDROLASE FAMILY 16 PROTEIN"/>
    <property type="match status" value="1"/>
</dbReference>
<dbReference type="InterPro" id="IPR050546">
    <property type="entry name" value="Glycosyl_Hydrlase_16"/>
</dbReference>
<evidence type="ECO:0000256" key="2">
    <source>
        <dbReference type="SAM" id="SignalP"/>
    </source>
</evidence>
<evidence type="ECO:0000313" key="4">
    <source>
        <dbReference type="EMBL" id="OLV16094.1"/>
    </source>
</evidence>
<dbReference type="SUPFAM" id="SSF49899">
    <property type="entry name" value="Concanavalin A-like lectins/glucanases"/>
    <property type="match status" value="1"/>
</dbReference>
<dbReference type="GO" id="GO:0004553">
    <property type="term" value="F:hydrolase activity, hydrolyzing O-glycosyl compounds"/>
    <property type="evidence" value="ECO:0007669"/>
    <property type="project" value="InterPro"/>
</dbReference>
<comment type="similarity">
    <text evidence="1">Belongs to the glycosyl hydrolase 16 family.</text>
</comment>
<reference evidence="4 5" key="1">
    <citation type="submission" date="2017-01" db="EMBL/GenBank/DDBJ databases">
        <title>Genome Analysis of Deinococcus marmoris KOPRI26562.</title>
        <authorList>
            <person name="Kim J.H."/>
            <person name="Oh H.-M."/>
        </authorList>
    </citation>
    <scope>NUCLEOTIDE SEQUENCE [LARGE SCALE GENOMIC DNA]</scope>
    <source>
        <strain evidence="4 5">KOPRI26562</strain>
    </source>
</reference>
<name>A0A1U7NT43_9DEIO</name>
<dbReference type="GO" id="GO:0005975">
    <property type="term" value="P:carbohydrate metabolic process"/>
    <property type="evidence" value="ECO:0007669"/>
    <property type="project" value="InterPro"/>
</dbReference>
<accession>A0A1U7NT43</accession>
<dbReference type="Pfam" id="PF00722">
    <property type="entry name" value="Glyco_hydro_16"/>
    <property type="match status" value="1"/>
</dbReference>